<accession>A0A7C2K000</accession>
<organism evidence="3">
    <name type="scientific">Schlesneria paludicola</name>
    <dbReference type="NCBI Taxonomy" id="360056"/>
    <lineage>
        <taxon>Bacteria</taxon>
        <taxon>Pseudomonadati</taxon>
        <taxon>Planctomycetota</taxon>
        <taxon>Planctomycetia</taxon>
        <taxon>Planctomycetales</taxon>
        <taxon>Planctomycetaceae</taxon>
        <taxon>Schlesneria</taxon>
    </lineage>
</organism>
<dbReference type="Pfam" id="PF00248">
    <property type="entry name" value="Aldo_ket_red"/>
    <property type="match status" value="1"/>
</dbReference>
<dbReference type="InterPro" id="IPR036812">
    <property type="entry name" value="NAD(P)_OxRdtase_dom_sf"/>
</dbReference>
<dbReference type="EMBL" id="DSOK01000288">
    <property type="protein sequence ID" value="HEN15800.1"/>
    <property type="molecule type" value="Genomic_DNA"/>
</dbReference>
<keyword evidence="1" id="KW-0560">Oxidoreductase</keyword>
<name>A0A7C2K000_9PLAN</name>
<dbReference type="CDD" id="cd19084">
    <property type="entry name" value="AKR_AKR11B1-like"/>
    <property type="match status" value="1"/>
</dbReference>
<gene>
    <name evidence="3" type="ORF">ENQ76_10080</name>
</gene>
<evidence type="ECO:0000256" key="1">
    <source>
        <dbReference type="ARBA" id="ARBA00023002"/>
    </source>
</evidence>
<evidence type="ECO:0000313" key="3">
    <source>
        <dbReference type="EMBL" id="HEN15800.1"/>
    </source>
</evidence>
<proteinExistence type="predicted"/>
<dbReference type="PRINTS" id="PR00069">
    <property type="entry name" value="ALDKETRDTASE"/>
</dbReference>
<reference evidence="3" key="1">
    <citation type="journal article" date="2020" name="mSystems">
        <title>Genome- and Community-Level Interaction Insights into Carbon Utilization and Element Cycling Functions of Hydrothermarchaeota in Hydrothermal Sediment.</title>
        <authorList>
            <person name="Zhou Z."/>
            <person name="Liu Y."/>
            <person name="Xu W."/>
            <person name="Pan J."/>
            <person name="Luo Z.H."/>
            <person name="Li M."/>
        </authorList>
    </citation>
    <scope>NUCLEOTIDE SEQUENCE [LARGE SCALE GENOMIC DNA]</scope>
    <source>
        <strain evidence="3">SpSt-339</strain>
    </source>
</reference>
<dbReference type="SUPFAM" id="SSF51430">
    <property type="entry name" value="NAD(P)-linked oxidoreductase"/>
    <property type="match status" value="1"/>
</dbReference>
<evidence type="ECO:0000259" key="2">
    <source>
        <dbReference type="Pfam" id="PF00248"/>
    </source>
</evidence>
<dbReference type="InterPro" id="IPR023210">
    <property type="entry name" value="NADP_OxRdtase_dom"/>
</dbReference>
<dbReference type="InterPro" id="IPR020471">
    <property type="entry name" value="AKR"/>
</dbReference>
<dbReference type="PANTHER" id="PTHR43364:SF4">
    <property type="entry name" value="NAD(P)-LINKED OXIDOREDUCTASE SUPERFAMILY PROTEIN"/>
    <property type="match status" value="1"/>
</dbReference>
<dbReference type="GO" id="GO:0016491">
    <property type="term" value="F:oxidoreductase activity"/>
    <property type="evidence" value="ECO:0007669"/>
    <property type="project" value="UniProtKB-KW"/>
</dbReference>
<protein>
    <submittedName>
        <fullName evidence="3">Aldo/keto reductase</fullName>
    </submittedName>
</protein>
<dbReference type="InterPro" id="IPR050523">
    <property type="entry name" value="AKR_Detox_Biosynth"/>
</dbReference>
<dbReference type="Gene3D" id="3.20.20.100">
    <property type="entry name" value="NADP-dependent oxidoreductase domain"/>
    <property type="match status" value="1"/>
</dbReference>
<sequence length="326" mass="36000">MVTAFDLREIGRTGLFVTPLALGCWPIAGITSIDVSEASSLATIAAALDAGLNFFDTAYCYGYDGESERMVGRVLKPHRDHVVIATKGGIHWGPDRKQMRDGRPATILREADDSLRRLGVDCIDLHYLHAPDPNVPLAETAGAFRQLLSAGKIRCVGASNCTTEQLAEFHAVCPLSAFQPHYNMLQREIESSQLPWCVAHGVSVIVYWPLMKGLLAGQLQRNHQFDPRDGRRKYPMFHGEEWRKNQDFLDELRPIAAETGTTVAQVVLNWTIQRPGITVALCGAKRPEQIRDNAAALAWRLTPEQLARIDRAIAARGVIVSRAAVS</sequence>
<dbReference type="GO" id="GO:0005829">
    <property type="term" value="C:cytosol"/>
    <property type="evidence" value="ECO:0007669"/>
    <property type="project" value="TreeGrafter"/>
</dbReference>
<dbReference type="PANTHER" id="PTHR43364">
    <property type="entry name" value="NADH-SPECIFIC METHYLGLYOXAL REDUCTASE-RELATED"/>
    <property type="match status" value="1"/>
</dbReference>
<dbReference type="AlphaFoldDB" id="A0A7C2K000"/>
<comment type="caution">
    <text evidence="3">The sequence shown here is derived from an EMBL/GenBank/DDBJ whole genome shotgun (WGS) entry which is preliminary data.</text>
</comment>
<feature type="domain" description="NADP-dependent oxidoreductase" evidence="2">
    <location>
        <begin position="20"/>
        <end position="312"/>
    </location>
</feature>